<evidence type="ECO:0000256" key="4">
    <source>
        <dbReference type="SAM" id="MobiDB-lite"/>
    </source>
</evidence>
<evidence type="ECO:0000313" key="6">
    <source>
        <dbReference type="Proteomes" id="UP000256661"/>
    </source>
</evidence>
<dbReference type="GO" id="GO:0004812">
    <property type="term" value="F:aminoacyl-tRNA ligase activity"/>
    <property type="evidence" value="ECO:0007669"/>
    <property type="project" value="InterPro"/>
</dbReference>
<proteinExistence type="predicted"/>
<keyword evidence="2" id="KW-0547">Nucleotide-binding</keyword>
<dbReference type="SUPFAM" id="SSF47323">
    <property type="entry name" value="Anticodon-binding domain of a subclass of class I aminoacyl-tRNA synthetases"/>
    <property type="match status" value="1"/>
</dbReference>
<keyword evidence="1" id="KW-0436">Ligase</keyword>
<accession>A0A3D9SPW5</accession>
<sequence>MRLYDEDGGRLVELPSGPLHIHVHEGDLRAHLTADLLRRVAGRYRRVRVTRSGPLPPGRPLADYNVLGMDEGDAASAHVHVGGAPSHENASRPPGDDDATAGVGERSSRRTGGLRLRPGPMPALDPSSADVDPVTVRLAILRVPYREPITTDPLADVQDLLDRWRTLVADWARSPGRPMSRDHVQKAEAALGDDLNTSAALATLQHLADDSTIASGAKFETFVHLDLLLALDLVRSL</sequence>
<comment type="caution">
    <text evidence="5">The sequence shown here is derived from an EMBL/GenBank/DDBJ whole genome shotgun (WGS) entry which is preliminary data.</text>
</comment>
<dbReference type="GO" id="GO:0006418">
    <property type="term" value="P:tRNA aminoacylation for protein translation"/>
    <property type="evidence" value="ECO:0007669"/>
    <property type="project" value="InterPro"/>
</dbReference>
<organism evidence="5 6">
    <name type="scientific">Thermomonospora umbrina</name>
    <dbReference type="NCBI Taxonomy" id="111806"/>
    <lineage>
        <taxon>Bacteria</taxon>
        <taxon>Bacillati</taxon>
        <taxon>Actinomycetota</taxon>
        <taxon>Actinomycetes</taxon>
        <taxon>Streptosporangiales</taxon>
        <taxon>Thermomonosporaceae</taxon>
        <taxon>Thermomonospora</taxon>
    </lineage>
</organism>
<evidence type="ECO:0000313" key="5">
    <source>
        <dbReference type="EMBL" id="REE96003.1"/>
    </source>
</evidence>
<evidence type="ECO:0000256" key="2">
    <source>
        <dbReference type="ARBA" id="ARBA00022741"/>
    </source>
</evidence>
<protein>
    <submittedName>
        <fullName evidence="5">Uncharacterized protein</fullName>
    </submittedName>
</protein>
<dbReference type="AlphaFoldDB" id="A0A3D9SPW5"/>
<keyword evidence="6" id="KW-1185">Reference proteome</keyword>
<reference evidence="5 6" key="1">
    <citation type="submission" date="2018-08" db="EMBL/GenBank/DDBJ databases">
        <title>Sequencing the genomes of 1000 actinobacteria strains.</title>
        <authorList>
            <person name="Klenk H.-P."/>
        </authorList>
    </citation>
    <scope>NUCLEOTIDE SEQUENCE [LARGE SCALE GENOMIC DNA]</scope>
    <source>
        <strain evidence="5 6">DSM 43927</strain>
    </source>
</reference>
<dbReference type="OrthoDB" id="4458334at2"/>
<evidence type="ECO:0000256" key="3">
    <source>
        <dbReference type="ARBA" id="ARBA00022840"/>
    </source>
</evidence>
<name>A0A3D9SPW5_9ACTN</name>
<dbReference type="InterPro" id="IPR009080">
    <property type="entry name" value="tRNAsynth_Ia_anticodon-bd"/>
</dbReference>
<dbReference type="RefSeq" id="WP_116021720.1">
    <property type="nucleotide sequence ID" value="NZ_QTTT01000001.1"/>
</dbReference>
<dbReference type="EMBL" id="QTTT01000001">
    <property type="protein sequence ID" value="REE96003.1"/>
    <property type="molecule type" value="Genomic_DNA"/>
</dbReference>
<dbReference type="GO" id="GO:0005524">
    <property type="term" value="F:ATP binding"/>
    <property type="evidence" value="ECO:0007669"/>
    <property type="project" value="UniProtKB-KW"/>
</dbReference>
<dbReference type="Gene3D" id="1.20.120.640">
    <property type="entry name" value="Anticodon-binding domain of a subclass of class I aminoacyl-tRNA synthetases"/>
    <property type="match status" value="1"/>
</dbReference>
<feature type="region of interest" description="Disordered" evidence="4">
    <location>
        <begin position="79"/>
        <end position="129"/>
    </location>
</feature>
<keyword evidence="3" id="KW-0067">ATP-binding</keyword>
<evidence type="ECO:0000256" key="1">
    <source>
        <dbReference type="ARBA" id="ARBA00022598"/>
    </source>
</evidence>
<gene>
    <name evidence="5" type="ORF">DFJ69_1423</name>
</gene>
<dbReference type="Proteomes" id="UP000256661">
    <property type="component" value="Unassembled WGS sequence"/>
</dbReference>